<keyword evidence="13" id="KW-0679">Respiratory chain</keyword>
<comment type="miscellaneous">
    <text evidence="12">The Rieske protein is a high potential 2Fe-2S protein.</text>
</comment>
<keyword evidence="12" id="KW-0249">Electron transport</keyword>
<dbReference type="GO" id="GO:0005743">
    <property type="term" value="C:mitochondrial inner membrane"/>
    <property type="evidence" value="ECO:0007669"/>
    <property type="project" value="UniProtKB-SubCell"/>
</dbReference>
<evidence type="ECO:0000256" key="2">
    <source>
        <dbReference type="ARBA" id="ARBA00010651"/>
    </source>
</evidence>
<evidence type="ECO:0000256" key="1">
    <source>
        <dbReference type="ARBA" id="ARBA00004167"/>
    </source>
</evidence>
<dbReference type="InterPro" id="IPR005805">
    <property type="entry name" value="Rieske_Fe-S_prot_C"/>
</dbReference>
<keyword evidence="13" id="KW-0496">Mitochondrion</keyword>
<keyword evidence="8" id="KW-0411">Iron-sulfur</keyword>
<evidence type="ECO:0000256" key="14">
    <source>
        <dbReference type="SAM" id="MobiDB-lite"/>
    </source>
</evidence>
<evidence type="ECO:0000256" key="5">
    <source>
        <dbReference type="ARBA" id="ARBA00022723"/>
    </source>
</evidence>
<dbReference type="InterPro" id="IPR014349">
    <property type="entry name" value="Rieske_Fe-S_prot"/>
</dbReference>
<dbReference type="GO" id="GO:0008121">
    <property type="term" value="F:quinol-cytochrome-c reductase activity"/>
    <property type="evidence" value="ECO:0007669"/>
    <property type="project" value="UniProtKB-EC"/>
</dbReference>
<comment type="subcellular location">
    <subcellularLocation>
        <location evidence="1">Membrane</location>
        <topology evidence="1">Single-pass membrane protein</topology>
    </subcellularLocation>
    <subcellularLocation>
        <location evidence="13">Mitochondrion inner membrane</location>
    </subcellularLocation>
</comment>
<organism evidence="16 17">
    <name type="scientific">Neohortaea acidophila</name>
    <dbReference type="NCBI Taxonomy" id="245834"/>
    <lineage>
        <taxon>Eukaryota</taxon>
        <taxon>Fungi</taxon>
        <taxon>Dikarya</taxon>
        <taxon>Ascomycota</taxon>
        <taxon>Pezizomycotina</taxon>
        <taxon>Dothideomycetes</taxon>
        <taxon>Dothideomycetidae</taxon>
        <taxon>Mycosphaerellales</taxon>
        <taxon>Teratosphaeriaceae</taxon>
        <taxon>Neohortaea</taxon>
    </lineage>
</organism>
<evidence type="ECO:0000256" key="6">
    <source>
        <dbReference type="ARBA" id="ARBA00022989"/>
    </source>
</evidence>
<accession>A0A6A6PTW6</accession>
<dbReference type="GO" id="GO:0046872">
    <property type="term" value="F:metal ion binding"/>
    <property type="evidence" value="ECO:0007669"/>
    <property type="project" value="UniProtKB-KW"/>
</dbReference>
<evidence type="ECO:0000256" key="9">
    <source>
        <dbReference type="ARBA" id="ARBA00023136"/>
    </source>
</evidence>
<feature type="region of interest" description="Disordered" evidence="14">
    <location>
        <begin position="34"/>
        <end position="62"/>
    </location>
</feature>
<evidence type="ECO:0000256" key="10">
    <source>
        <dbReference type="ARBA" id="ARBA00023157"/>
    </source>
</evidence>
<dbReference type="PROSITE" id="PS51296">
    <property type="entry name" value="RIESKE"/>
    <property type="match status" value="1"/>
</dbReference>
<dbReference type="InterPro" id="IPR004192">
    <property type="entry name" value="Rieske_TM"/>
</dbReference>
<dbReference type="SUPFAM" id="SSF81502">
    <property type="entry name" value="ISP transmembrane anchor"/>
    <property type="match status" value="1"/>
</dbReference>
<dbReference type="InterPro" id="IPR037008">
    <property type="entry name" value="bc1_Rieske_TM_sf"/>
</dbReference>
<dbReference type="GO" id="GO:0051537">
    <property type="term" value="F:2 iron, 2 sulfur cluster binding"/>
    <property type="evidence" value="ECO:0007669"/>
    <property type="project" value="UniProtKB-KW"/>
</dbReference>
<evidence type="ECO:0000313" key="17">
    <source>
        <dbReference type="Proteomes" id="UP000799767"/>
    </source>
</evidence>
<dbReference type="PANTHER" id="PTHR10134">
    <property type="entry name" value="CYTOCHROME B-C1 COMPLEX SUBUNIT RIESKE, MITOCHONDRIAL"/>
    <property type="match status" value="1"/>
</dbReference>
<dbReference type="AlphaFoldDB" id="A0A6A6PTW6"/>
<dbReference type="Proteomes" id="UP000799767">
    <property type="component" value="Unassembled WGS sequence"/>
</dbReference>
<evidence type="ECO:0000256" key="7">
    <source>
        <dbReference type="ARBA" id="ARBA00023004"/>
    </source>
</evidence>
<evidence type="ECO:0000256" key="13">
    <source>
        <dbReference type="RuleBase" id="RU004495"/>
    </source>
</evidence>
<comment type="catalytic activity">
    <reaction evidence="12">
        <text>a quinol + 2 Fe(III)-[cytochrome c](out) = a quinone + 2 Fe(II)-[cytochrome c](out) + 2 H(+)(out)</text>
        <dbReference type="Rhea" id="RHEA:11484"/>
        <dbReference type="Rhea" id="RHEA-COMP:10350"/>
        <dbReference type="Rhea" id="RHEA-COMP:14399"/>
        <dbReference type="ChEBI" id="CHEBI:15378"/>
        <dbReference type="ChEBI" id="CHEBI:24646"/>
        <dbReference type="ChEBI" id="CHEBI:29033"/>
        <dbReference type="ChEBI" id="CHEBI:29034"/>
        <dbReference type="ChEBI" id="CHEBI:132124"/>
        <dbReference type="EC" id="7.1.1.8"/>
    </reaction>
</comment>
<dbReference type="Gene3D" id="2.102.10.10">
    <property type="entry name" value="Rieske [2Fe-2S] iron-sulphur domain"/>
    <property type="match status" value="1"/>
</dbReference>
<keyword evidence="7" id="KW-0408">Iron</keyword>
<dbReference type="EMBL" id="MU001635">
    <property type="protein sequence ID" value="KAF2483131.1"/>
    <property type="molecule type" value="Genomic_DNA"/>
</dbReference>
<dbReference type="Pfam" id="PF02921">
    <property type="entry name" value="UCR_TM"/>
    <property type="match status" value="1"/>
</dbReference>
<dbReference type="SUPFAM" id="SSF50022">
    <property type="entry name" value="ISP domain"/>
    <property type="match status" value="1"/>
</dbReference>
<dbReference type="CDD" id="cd03470">
    <property type="entry name" value="Rieske_cytochrome_bc1"/>
    <property type="match status" value="1"/>
</dbReference>
<evidence type="ECO:0000256" key="11">
    <source>
        <dbReference type="ARBA" id="ARBA00072517"/>
    </source>
</evidence>
<dbReference type="RefSeq" id="XP_033589701.1">
    <property type="nucleotide sequence ID" value="XM_033737100.1"/>
</dbReference>
<dbReference type="InterPro" id="IPR036922">
    <property type="entry name" value="Rieske_2Fe-2S_sf"/>
</dbReference>
<dbReference type="GeneID" id="54478102"/>
<evidence type="ECO:0000256" key="3">
    <source>
        <dbReference type="ARBA" id="ARBA00022692"/>
    </source>
</evidence>
<dbReference type="OrthoDB" id="1637982at2759"/>
<dbReference type="FunFam" id="2.102.10.10:FF:000001">
    <property type="entry name" value="Cytochrome b-c1 complex subunit Rieske, mitochondrial"/>
    <property type="match status" value="1"/>
</dbReference>
<keyword evidence="10" id="KW-1015">Disulfide bond</keyword>
<sequence length="245" mass="27128">MSLPSKATTSLLRHAGRQQLPALRSSAALVQKRNRADSPFDASTSHAEFTSPFHRGTRNEQDTTVIPNWGKYRSSSSETGNKLFQYFMVGSFGGLTALGAKNTVQDFLVNMSASADVLAQAKVEVDLSQIPEGKNVIIKWRGKPVFVRHRTADEIKEAEDEDWKKLRDPQPDEDRVKKPEWLVMLGVCTHLGCVPIGEAGDYGGWFCPCHGSHYDISGRVRKGPAPLNLEIPEYDFPEDGLMVIG</sequence>
<dbReference type="InterPro" id="IPR006317">
    <property type="entry name" value="Ubiquinol_cyt_c_Rdtase_Fe-S-su"/>
</dbReference>
<dbReference type="InterPro" id="IPR017941">
    <property type="entry name" value="Rieske_2Fe-2S"/>
</dbReference>
<name>A0A6A6PTW6_9PEZI</name>
<proteinExistence type="inferred from homology"/>
<dbReference type="Pfam" id="PF00355">
    <property type="entry name" value="Rieske"/>
    <property type="match status" value="1"/>
</dbReference>
<evidence type="ECO:0000313" key="16">
    <source>
        <dbReference type="EMBL" id="KAF2483131.1"/>
    </source>
</evidence>
<keyword evidence="4" id="KW-0001">2Fe-2S</keyword>
<keyword evidence="3" id="KW-0812">Transmembrane</keyword>
<dbReference type="Gene3D" id="1.20.5.270">
    <property type="entry name" value="Ubiquinol cytochrome reductase, transmembrane domain"/>
    <property type="match status" value="1"/>
</dbReference>
<keyword evidence="17" id="KW-1185">Reference proteome</keyword>
<gene>
    <name evidence="16" type="ORF">BDY17DRAFT_323892</name>
</gene>
<keyword evidence="9" id="KW-0472">Membrane</keyword>
<keyword evidence="5" id="KW-0479">Metal-binding</keyword>
<evidence type="ECO:0000256" key="4">
    <source>
        <dbReference type="ARBA" id="ARBA00022714"/>
    </source>
</evidence>
<keyword evidence="6" id="KW-1133">Transmembrane helix</keyword>
<protein>
    <recommendedName>
        <fullName evidence="11 12">Cytochrome b-c1 complex subunit Rieske, mitochondrial</fullName>
        <ecNumber evidence="12">7.1.1.8</ecNumber>
    </recommendedName>
</protein>
<evidence type="ECO:0000256" key="8">
    <source>
        <dbReference type="ARBA" id="ARBA00023014"/>
    </source>
</evidence>
<comment type="similarity">
    <text evidence="2">Belongs to the Rieske iron-sulfur protein family.</text>
</comment>
<evidence type="ECO:0000256" key="12">
    <source>
        <dbReference type="RuleBase" id="RU004494"/>
    </source>
</evidence>
<reference evidence="16" key="1">
    <citation type="journal article" date="2020" name="Stud. Mycol.">
        <title>101 Dothideomycetes genomes: a test case for predicting lifestyles and emergence of pathogens.</title>
        <authorList>
            <person name="Haridas S."/>
            <person name="Albert R."/>
            <person name="Binder M."/>
            <person name="Bloem J."/>
            <person name="Labutti K."/>
            <person name="Salamov A."/>
            <person name="Andreopoulos B."/>
            <person name="Baker S."/>
            <person name="Barry K."/>
            <person name="Bills G."/>
            <person name="Bluhm B."/>
            <person name="Cannon C."/>
            <person name="Castanera R."/>
            <person name="Culley D."/>
            <person name="Daum C."/>
            <person name="Ezra D."/>
            <person name="Gonzalez J."/>
            <person name="Henrissat B."/>
            <person name="Kuo A."/>
            <person name="Liang C."/>
            <person name="Lipzen A."/>
            <person name="Lutzoni F."/>
            <person name="Magnuson J."/>
            <person name="Mondo S."/>
            <person name="Nolan M."/>
            <person name="Ohm R."/>
            <person name="Pangilinan J."/>
            <person name="Park H.-J."/>
            <person name="Ramirez L."/>
            <person name="Alfaro M."/>
            <person name="Sun H."/>
            <person name="Tritt A."/>
            <person name="Yoshinaga Y."/>
            <person name="Zwiers L.-H."/>
            <person name="Turgeon B."/>
            <person name="Goodwin S."/>
            <person name="Spatafora J."/>
            <person name="Crous P."/>
            <person name="Grigoriev I."/>
        </authorList>
    </citation>
    <scope>NUCLEOTIDE SEQUENCE</scope>
    <source>
        <strain evidence="16">CBS 113389</strain>
    </source>
</reference>
<dbReference type="EC" id="7.1.1.8" evidence="12"/>
<evidence type="ECO:0000259" key="15">
    <source>
        <dbReference type="PROSITE" id="PS51296"/>
    </source>
</evidence>
<dbReference type="NCBIfam" id="TIGR01416">
    <property type="entry name" value="Rieske_proteo"/>
    <property type="match status" value="1"/>
</dbReference>
<keyword evidence="12" id="KW-0813">Transport</keyword>
<dbReference type="PRINTS" id="PR00162">
    <property type="entry name" value="RIESKE"/>
</dbReference>
<feature type="domain" description="Rieske" evidence="15">
    <location>
        <begin position="152"/>
        <end position="243"/>
    </location>
</feature>
<comment type="cofactor">
    <cofactor evidence="12">
        <name>[2Fe-2S] cluster</name>
        <dbReference type="ChEBI" id="CHEBI:190135"/>
    </cofactor>
    <text evidence="12">Binds 1 [2Fe-2S] cluster per subunit.</text>
</comment>